<evidence type="ECO:0000256" key="1">
    <source>
        <dbReference type="SAM" id="Phobius"/>
    </source>
</evidence>
<organism evidence="2 3">
    <name type="scientific">Bacillus mycoides</name>
    <dbReference type="NCBI Taxonomy" id="1405"/>
    <lineage>
        <taxon>Bacteria</taxon>
        <taxon>Bacillati</taxon>
        <taxon>Bacillota</taxon>
        <taxon>Bacilli</taxon>
        <taxon>Bacillales</taxon>
        <taxon>Bacillaceae</taxon>
        <taxon>Bacillus</taxon>
        <taxon>Bacillus cereus group</taxon>
    </lineage>
</organism>
<keyword evidence="1" id="KW-0812">Transmembrane</keyword>
<sequence>MLNIISSLLIMNTATPGNMVFAITFLFFTMLFQSTTMLFIIYMIKNDTSKKMKIILYVFLTLDILIFLFLINMTYIVATALKHY</sequence>
<proteinExistence type="predicted"/>
<evidence type="ECO:0000313" key="2">
    <source>
        <dbReference type="EMBL" id="QQA13491.1"/>
    </source>
</evidence>
<keyword evidence="1" id="KW-1133">Transmembrane helix</keyword>
<geneLocation type="plasmid" evidence="2 3">
    <name>unnamed1</name>
</geneLocation>
<protein>
    <submittedName>
        <fullName evidence="2">Uncharacterized protein</fullName>
    </submittedName>
</protein>
<evidence type="ECO:0000313" key="3">
    <source>
        <dbReference type="Proteomes" id="UP000596196"/>
    </source>
</evidence>
<gene>
    <name evidence="2" type="ORF">I6G81_00030</name>
</gene>
<dbReference type="Proteomes" id="UP000596196">
    <property type="component" value="Plasmid unnamed1"/>
</dbReference>
<keyword evidence="2" id="KW-0614">Plasmid</keyword>
<dbReference type="EMBL" id="CP065875">
    <property type="protein sequence ID" value="QQA13491.1"/>
    <property type="molecule type" value="Genomic_DNA"/>
</dbReference>
<keyword evidence="3" id="KW-1185">Reference proteome</keyword>
<reference evidence="2 3" key="1">
    <citation type="submission" date="2020-12" db="EMBL/GenBank/DDBJ databases">
        <title>FDA dAtabase for Regulatory Grade micrObial Sequences (FDA-ARGOS): Supporting development and validation of Infectious Disease Dx tests.</title>
        <authorList>
            <person name="Nelson B."/>
            <person name="Plummer A."/>
            <person name="Tallon L."/>
            <person name="Sadzewicz L."/>
            <person name="Zhao X."/>
            <person name="Boylan J."/>
            <person name="Ott S."/>
            <person name="Bowen H."/>
            <person name="Vavikolanu K."/>
            <person name="Mehta A."/>
            <person name="Aluvathingal J."/>
            <person name="Nadendla S."/>
            <person name="Myers T."/>
            <person name="Yan Y."/>
            <person name="Sichtig H."/>
        </authorList>
    </citation>
    <scope>NUCLEOTIDE SEQUENCE [LARGE SCALE GENOMIC DNA]</scope>
    <source>
        <strain evidence="2 3">FDAARGOS_924</strain>
        <plasmid evidence="2 3">unnamed1</plasmid>
    </source>
</reference>
<keyword evidence="1" id="KW-0472">Membrane</keyword>
<feature type="transmembrane region" description="Helical" evidence="1">
    <location>
        <begin position="20"/>
        <end position="42"/>
    </location>
</feature>
<accession>A0A7T3VGH8</accession>
<feature type="transmembrane region" description="Helical" evidence="1">
    <location>
        <begin position="54"/>
        <end position="78"/>
    </location>
</feature>
<name>A0A7T3VGH8_BACMY</name>